<dbReference type="Proteomes" id="UP000284990">
    <property type="component" value="Unassembled WGS sequence"/>
</dbReference>
<sequence length="201" mass="24167">MRNQTIPQEYEPSPSEVEKYIRLWDSLDNYVNQEKALDKLFFSLCQKNDTIEDVLLKCSTLNDFYSTNKFDIHAVAKHILSIPDIDKRLKNGDLTLVDEIAHVEVGKEKKQHFFYSFASKYCSHHQPLMYAIYDNYVEKVLLYFKRRDKFYNFNNSDLRNYPVFINIIHKFQESYGLTAYNLKEIDKYLWQLGKSYYKKYN</sequence>
<evidence type="ECO:0000313" key="2">
    <source>
        <dbReference type="Proteomes" id="UP000284990"/>
    </source>
</evidence>
<evidence type="ECO:0000313" key="1">
    <source>
        <dbReference type="EMBL" id="RHA87824.1"/>
    </source>
</evidence>
<accession>A0AA92V333</accession>
<protein>
    <submittedName>
        <fullName evidence="1">Uncharacterized protein</fullName>
    </submittedName>
</protein>
<name>A0AA92V333_9BACT</name>
<organism evidence="1 2">
    <name type="scientific">Segatella copri</name>
    <dbReference type="NCBI Taxonomy" id="165179"/>
    <lineage>
        <taxon>Bacteria</taxon>
        <taxon>Pseudomonadati</taxon>
        <taxon>Bacteroidota</taxon>
        <taxon>Bacteroidia</taxon>
        <taxon>Bacteroidales</taxon>
        <taxon>Prevotellaceae</taxon>
        <taxon>Segatella</taxon>
    </lineage>
</organism>
<comment type="caution">
    <text evidence="1">The sequence shown here is derived from an EMBL/GenBank/DDBJ whole genome shotgun (WGS) entry which is preliminary data.</text>
</comment>
<reference evidence="1 2" key="1">
    <citation type="submission" date="2018-08" db="EMBL/GenBank/DDBJ databases">
        <title>A genome reference for cultivated species of the human gut microbiota.</title>
        <authorList>
            <person name="Zou Y."/>
            <person name="Xue W."/>
            <person name="Luo G."/>
        </authorList>
    </citation>
    <scope>NUCLEOTIDE SEQUENCE [LARGE SCALE GENOMIC DNA]</scope>
    <source>
        <strain evidence="1 2">AM42-23AC</strain>
    </source>
</reference>
<dbReference type="AlphaFoldDB" id="A0AA92V333"/>
<gene>
    <name evidence="1" type="ORF">DW916_05020</name>
</gene>
<dbReference type="EMBL" id="QSFW01000008">
    <property type="protein sequence ID" value="RHA87824.1"/>
    <property type="molecule type" value="Genomic_DNA"/>
</dbReference>
<proteinExistence type="predicted"/>